<keyword evidence="2" id="KW-0812">Transmembrane</keyword>
<gene>
    <name evidence="3" type="ORF">DQ384_26260</name>
</gene>
<feature type="region of interest" description="Disordered" evidence="1">
    <location>
        <begin position="48"/>
        <end position="90"/>
    </location>
</feature>
<keyword evidence="2" id="KW-0472">Membrane</keyword>
<accession>A0A367FC10</accession>
<dbReference type="EMBL" id="QOIL01000016">
    <property type="protein sequence ID" value="RCG27225.1"/>
    <property type="molecule type" value="Genomic_DNA"/>
</dbReference>
<keyword evidence="4" id="KW-1185">Reference proteome</keyword>
<dbReference type="AlphaFoldDB" id="A0A367FC10"/>
<protein>
    <submittedName>
        <fullName evidence="3">Uncharacterized protein</fullName>
    </submittedName>
</protein>
<organism evidence="3 4">
    <name type="scientific">Sphaerisporangium album</name>
    <dbReference type="NCBI Taxonomy" id="509200"/>
    <lineage>
        <taxon>Bacteria</taxon>
        <taxon>Bacillati</taxon>
        <taxon>Actinomycetota</taxon>
        <taxon>Actinomycetes</taxon>
        <taxon>Streptosporangiales</taxon>
        <taxon>Streptosporangiaceae</taxon>
        <taxon>Sphaerisporangium</taxon>
    </lineage>
</organism>
<sequence length="110" mass="12340">MIHLQYLADDQDITSAVLRYLHQDKDMAALILLLILTVVCVVVATAAGKRDSARRRRRPPRKRSKPTAAVDPSMPGPGHPESLDRPLTRREQAVLDAIAEQLHAMDRRRA</sequence>
<evidence type="ECO:0000313" key="3">
    <source>
        <dbReference type="EMBL" id="RCG27225.1"/>
    </source>
</evidence>
<name>A0A367FC10_9ACTN</name>
<keyword evidence="2" id="KW-1133">Transmembrane helix</keyword>
<evidence type="ECO:0000256" key="1">
    <source>
        <dbReference type="SAM" id="MobiDB-lite"/>
    </source>
</evidence>
<proteinExistence type="predicted"/>
<feature type="compositionally biased region" description="Basic and acidic residues" evidence="1">
    <location>
        <begin position="81"/>
        <end position="90"/>
    </location>
</feature>
<feature type="transmembrane region" description="Helical" evidence="2">
    <location>
        <begin position="27"/>
        <end position="48"/>
    </location>
</feature>
<dbReference type="RefSeq" id="WP_114031564.1">
    <property type="nucleotide sequence ID" value="NZ_QOIL01000016.1"/>
</dbReference>
<feature type="compositionally biased region" description="Basic residues" evidence="1">
    <location>
        <begin position="52"/>
        <end position="65"/>
    </location>
</feature>
<evidence type="ECO:0000256" key="2">
    <source>
        <dbReference type="SAM" id="Phobius"/>
    </source>
</evidence>
<reference evidence="3 4" key="1">
    <citation type="submission" date="2018-06" db="EMBL/GenBank/DDBJ databases">
        <title>Sphaerisporangium craniellae sp. nov., isolated from a marine sponge in the South China Sea.</title>
        <authorList>
            <person name="Li L."/>
        </authorList>
    </citation>
    <scope>NUCLEOTIDE SEQUENCE [LARGE SCALE GENOMIC DNA]</scope>
    <source>
        <strain evidence="3 4">CCTCC AA 208026</strain>
    </source>
</reference>
<evidence type="ECO:0000313" key="4">
    <source>
        <dbReference type="Proteomes" id="UP000253094"/>
    </source>
</evidence>
<comment type="caution">
    <text evidence="3">The sequence shown here is derived from an EMBL/GenBank/DDBJ whole genome shotgun (WGS) entry which is preliminary data.</text>
</comment>
<dbReference type="Proteomes" id="UP000253094">
    <property type="component" value="Unassembled WGS sequence"/>
</dbReference>